<feature type="region of interest" description="Disordered" evidence="2">
    <location>
        <begin position="310"/>
        <end position="341"/>
    </location>
</feature>
<feature type="compositionally biased region" description="Basic and acidic residues" evidence="2">
    <location>
        <begin position="45"/>
        <end position="54"/>
    </location>
</feature>
<dbReference type="PANTHER" id="PTHR31471:SF40">
    <property type="entry name" value="OS08G0471800 PROTEIN"/>
    <property type="match status" value="1"/>
</dbReference>
<name>A0A835A8M2_9POAL</name>
<accession>A0A835A8M2</accession>
<dbReference type="Pfam" id="PF03763">
    <property type="entry name" value="Remorin_C"/>
    <property type="match status" value="1"/>
</dbReference>
<evidence type="ECO:0000256" key="2">
    <source>
        <dbReference type="SAM" id="MobiDB-lite"/>
    </source>
</evidence>
<keyword evidence="3" id="KW-0732">Signal</keyword>
<dbReference type="OrthoDB" id="648416at2759"/>
<dbReference type="PANTHER" id="PTHR31471">
    <property type="entry name" value="OS02G0116800 PROTEIN"/>
    <property type="match status" value="1"/>
</dbReference>
<feature type="region of interest" description="Disordered" evidence="2">
    <location>
        <begin position="237"/>
        <end position="272"/>
    </location>
</feature>
<evidence type="ECO:0000256" key="1">
    <source>
        <dbReference type="ARBA" id="ARBA00005711"/>
    </source>
</evidence>
<feature type="compositionally biased region" description="Low complexity" evidence="2">
    <location>
        <begin position="56"/>
        <end position="65"/>
    </location>
</feature>
<feature type="signal peptide" evidence="3">
    <location>
        <begin position="1"/>
        <end position="19"/>
    </location>
</feature>
<organism evidence="5 6">
    <name type="scientific">Digitaria exilis</name>
    <dbReference type="NCBI Taxonomy" id="1010633"/>
    <lineage>
        <taxon>Eukaryota</taxon>
        <taxon>Viridiplantae</taxon>
        <taxon>Streptophyta</taxon>
        <taxon>Embryophyta</taxon>
        <taxon>Tracheophyta</taxon>
        <taxon>Spermatophyta</taxon>
        <taxon>Magnoliopsida</taxon>
        <taxon>Liliopsida</taxon>
        <taxon>Poales</taxon>
        <taxon>Poaceae</taxon>
        <taxon>PACMAD clade</taxon>
        <taxon>Panicoideae</taxon>
        <taxon>Panicodae</taxon>
        <taxon>Paniceae</taxon>
        <taxon>Anthephorinae</taxon>
        <taxon>Digitaria</taxon>
    </lineage>
</organism>
<gene>
    <name evidence="5" type="ORF">HU200_061610</name>
</gene>
<feature type="compositionally biased region" description="Polar residues" evidence="2">
    <location>
        <begin position="322"/>
        <end position="338"/>
    </location>
</feature>
<evidence type="ECO:0000313" key="5">
    <source>
        <dbReference type="EMBL" id="KAF8654427.1"/>
    </source>
</evidence>
<proteinExistence type="inferred from homology"/>
<dbReference type="Proteomes" id="UP000636709">
    <property type="component" value="Unassembled WGS sequence"/>
</dbReference>
<keyword evidence="6" id="KW-1185">Reference proteome</keyword>
<feature type="chain" id="PRO_5032494228" description="Remorin C-terminal domain-containing protein" evidence="3">
    <location>
        <begin position="20"/>
        <end position="584"/>
    </location>
</feature>
<comment type="caution">
    <text evidence="5">The sequence shown here is derived from an EMBL/GenBank/DDBJ whole genome shotgun (WGS) entry which is preliminary data.</text>
</comment>
<protein>
    <recommendedName>
        <fullName evidence="4">Remorin C-terminal domain-containing protein</fullName>
    </recommendedName>
</protein>
<evidence type="ECO:0000256" key="3">
    <source>
        <dbReference type="SAM" id="SignalP"/>
    </source>
</evidence>
<dbReference type="EMBL" id="JACEFO010002615">
    <property type="protein sequence ID" value="KAF8654427.1"/>
    <property type="molecule type" value="Genomic_DNA"/>
</dbReference>
<comment type="similarity">
    <text evidence="1">Belongs to the remorin family.</text>
</comment>
<reference evidence="5" key="1">
    <citation type="submission" date="2020-07" db="EMBL/GenBank/DDBJ databases">
        <title>Genome sequence and genetic diversity analysis of an under-domesticated orphan crop, white fonio (Digitaria exilis).</title>
        <authorList>
            <person name="Bennetzen J.L."/>
            <person name="Chen S."/>
            <person name="Ma X."/>
            <person name="Wang X."/>
            <person name="Yssel A.E.J."/>
            <person name="Chaluvadi S.R."/>
            <person name="Johnson M."/>
            <person name="Gangashetty P."/>
            <person name="Hamidou F."/>
            <person name="Sanogo M.D."/>
            <person name="Zwaenepoel A."/>
            <person name="Wallace J."/>
            <person name="Van De Peer Y."/>
            <person name="Van Deynze A."/>
        </authorList>
    </citation>
    <scope>NUCLEOTIDE SEQUENCE</scope>
    <source>
        <tissue evidence="5">Leaves</tissue>
    </source>
</reference>
<dbReference type="InterPro" id="IPR005516">
    <property type="entry name" value="Remorin_C"/>
</dbReference>
<feature type="compositionally biased region" description="Polar residues" evidence="2">
    <location>
        <begin position="210"/>
        <end position="222"/>
    </location>
</feature>
<dbReference type="AlphaFoldDB" id="A0A835A8M2"/>
<feature type="region of interest" description="Disordered" evidence="2">
    <location>
        <begin position="45"/>
        <end position="76"/>
    </location>
</feature>
<feature type="region of interest" description="Disordered" evidence="2">
    <location>
        <begin position="191"/>
        <end position="224"/>
    </location>
</feature>
<feature type="compositionally biased region" description="Low complexity" evidence="2">
    <location>
        <begin position="397"/>
        <end position="411"/>
    </location>
</feature>
<evidence type="ECO:0000259" key="4">
    <source>
        <dbReference type="Pfam" id="PF03763"/>
    </source>
</evidence>
<feature type="region of interest" description="Disordered" evidence="2">
    <location>
        <begin position="378"/>
        <end position="411"/>
    </location>
</feature>
<sequence>MLNFPLLNLLVLWIDCFFANCNLYKGIVGRVQPLTRFVRRGGRLGTDHESDERLTSSSSYASAGSTEPQEEDDAPLQGVKDNRWVRAQLQGQTKIAVPRPTGECQDKRNRLGAVLFQDRKDRAQRPASLDFGCPGVAKSSAHSPGFPVNGVGVMNKGMGVSYSSHCRPEVLSSPGTPSYHRRGMTVVGYQRGPNSERVIPPPTGHRRHPGSSTVPSHSSGRTLPSKWEDAERWIFSPNPGNAVGRSVPQLWRPKSKSGPLGPPGRYVGPWSSSSSSTLFLESGRVGNLTVNSPYLDGVLLPDQHIRGGFMDSGRDVSAASGEDSSNGRGGRSSETNGQYPAMRSTRVSLQFSSAADSYQSLPTSYESIQDGQIESIKDSATSSTPMVLRKDVATQTSPDISRSSSPNRRNSFCRSLSAQQVKELESCFSKLEIRDVQVDDRVTLTRWSKKHVTRGSDKNATNIIEWKKKTMESKPSAWEVTETAKCISKIEGEEAKMTAWENMQKANAEAAIQKLVIKLEKKRPYSLERIFNTLRSGPRKTQVVRSTSTANHDQHISRTIKTAPHLSKNGQMSSLSGCFTCHAF</sequence>
<evidence type="ECO:0000313" key="6">
    <source>
        <dbReference type="Proteomes" id="UP000636709"/>
    </source>
</evidence>
<feature type="domain" description="Remorin C-terminal" evidence="4">
    <location>
        <begin position="470"/>
        <end position="573"/>
    </location>
</feature>